<dbReference type="Proteomes" id="UP000294682">
    <property type="component" value="Unassembled WGS sequence"/>
</dbReference>
<proteinExistence type="predicted"/>
<accession>A0A9X8UJ69</accession>
<dbReference type="OrthoDB" id="1650541at2"/>
<dbReference type="AlphaFoldDB" id="A0A9X8UJ69"/>
<dbReference type="InterPro" id="IPR036514">
    <property type="entry name" value="SGNH_hydro_sf"/>
</dbReference>
<evidence type="ECO:0000313" key="3">
    <source>
        <dbReference type="Proteomes" id="UP000294682"/>
    </source>
</evidence>
<dbReference type="SUPFAM" id="SSF52266">
    <property type="entry name" value="SGNH hydrolase"/>
    <property type="match status" value="1"/>
</dbReference>
<evidence type="ECO:0000259" key="1">
    <source>
        <dbReference type="Pfam" id="PF13472"/>
    </source>
</evidence>
<feature type="domain" description="SGNH hydrolase-type esterase" evidence="1">
    <location>
        <begin position="73"/>
        <end position="242"/>
    </location>
</feature>
<reference evidence="2 3" key="1">
    <citation type="submission" date="2019-03" db="EMBL/GenBank/DDBJ databases">
        <title>Genomic Encyclopedia of Type Strains, Phase IV (KMG-IV): sequencing the most valuable type-strain genomes for metagenomic binning, comparative biology and taxonomic classification.</title>
        <authorList>
            <person name="Goeker M."/>
        </authorList>
    </citation>
    <scope>NUCLEOTIDE SEQUENCE [LARGE SCALE GENOMIC DNA]</scope>
    <source>
        <strain evidence="2 3">DSM 100433</strain>
    </source>
</reference>
<keyword evidence="3" id="KW-1185">Reference proteome</keyword>
<organism evidence="2 3">
    <name type="scientific">Harryflintia acetispora</name>
    <dbReference type="NCBI Taxonomy" id="1849041"/>
    <lineage>
        <taxon>Bacteria</taxon>
        <taxon>Bacillati</taxon>
        <taxon>Bacillota</taxon>
        <taxon>Clostridia</taxon>
        <taxon>Eubacteriales</taxon>
        <taxon>Oscillospiraceae</taxon>
        <taxon>Harryflintia</taxon>
    </lineage>
</organism>
<dbReference type="RefSeq" id="WP_079698768.1">
    <property type="nucleotide sequence ID" value="NZ_JADNAH010000140.1"/>
</dbReference>
<evidence type="ECO:0000313" key="2">
    <source>
        <dbReference type="EMBL" id="TCL43193.1"/>
    </source>
</evidence>
<comment type="caution">
    <text evidence="2">The sequence shown here is derived from an EMBL/GenBank/DDBJ whole genome shotgun (WGS) entry which is preliminary data.</text>
</comment>
<protein>
    <submittedName>
        <fullName evidence="2">Lysophospholipase L1-like esterase</fullName>
    </submittedName>
</protein>
<name>A0A9X8UJ69_9FIRM</name>
<dbReference type="Gene3D" id="3.40.50.1110">
    <property type="entry name" value="SGNH hydrolase"/>
    <property type="match status" value="1"/>
</dbReference>
<dbReference type="InterPro" id="IPR013830">
    <property type="entry name" value="SGNH_hydro"/>
</dbReference>
<dbReference type="EMBL" id="SLUK01000006">
    <property type="protein sequence ID" value="TCL43193.1"/>
    <property type="molecule type" value="Genomic_DNA"/>
</dbReference>
<dbReference type="Pfam" id="PF13472">
    <property type="entry name" value="Lipase_GDSL_2"/>
    <property type="match status" value="1"/>
</dbReference>
<gene>
    <name evidence="2" type="ORF">EDD78_10653</name>
</gene>
<sequence>MAKSKSRFPIKLFLILGLLAVLLAGTWAFLNQEQLAGNLFLWLSPQKSESTGEDVLLRETPPAGEDYLRATVFIGDSRTEGLVRYGLLEQSQVFAEDGMNHKNARVKPVVEYEGGLLTIAQAVERAQPERMIVDFGINGFSFMSEEEFMEEYEGLIDELHAASPDSAIIIQSIFPVSSLKEQLDPSFANKKLERLNSLLYQLAEEKGCYFLDTAEALTGSDGGLLDEYNAGDGIHLNADAYEVILDYTLTHALDKQEE</sequence>